<sequence>MKSYYTINKNTMYIISDSYFNTKMSVAKEITGEEYEINKSVNKLMEENCLRFSSNYIHRKAMTKDMTNIISKPPIMIDFFGSYIYFPLFSDRNAYNLWFNIRHIKDYEKEGSSTKVYFYNGEEFLVEVSYYQFDRQYSNAMKLFYKMSLKREAFYRESELKERSMYSLKESLMLDEYKRHEYFKHMQQFDFSVY</sequence>
<keyword evidence="2" id="KW-1185">Reference proteome</keyword>
<comment type="caution">
    <text evidence="1">The sequence shown here is derived from an EMBL/GenBank/DDBJ whole genome shotgun (WGS) entry which is preliminary data.</text>
</comment>
<proteinExistence type="predicted"/>
<gene>
    <name evidence="1" type="ORF">HNQ45_000033</name>
</gene>
<dbReference type="RefSeq" id="WP_183672612.1">
    <property type="nucleotide sequence ID" value="NZ_CBCRYX010000011.1"/>
</dbReference>
<dbReference type="GO" id="GO:0030420">
    <property type="term" value="P:establishment of competence for transformation"/>
    <property type="evidence" value="ECO:0007669"/>
    <property type="project" value="InterPro"/>
</dbReference>
<dbReference type="AlphaFoldDB" id="A0A9Q2CXC4"/>
<name>A0A9Q2CXC4_9STAP</name>
<reference evidence="1 2" key="1">
    <citation type="submission" date="2020-08" db="EMBL/GenBank/DDBJ databases">
        <title>Genomic Encyclopedia of Type Strains, Phase IV (KMG-IV): sequencing the most valuable type-strain genomes for metagenomic binning, comparative biology and taxonomic classification.</title>
        <authorList>
            <person name="Goeker M."/>
        </authorList>
    </citation>
    <scope>NUCLEOTIDE SEQUENCE [LARGE SCALE GENOMIC DNA]</scope>
    <source>
        <strain evidence="1 2">DSM 19163</strain>
    </source>
</reference>
<evidence type="ECO:0000313" key="2">
    <source>
        <dbReference type="Proteomes" id="UP000579136"/>
    </source>
</evidence>
<dbReference type="InterPro" id="IPR010461">
    <property type="entry name" value="ComK"/>
</dbReference>
<organism evidence="1 2">
    <name type="scientific">Nosocomiicoccus ampullae</name>
    <dbReference type="NCBI Taxonomy" id="489910"/>
    <lineage>
        <taxon>Bacteria</taxon>
        <taxon>Bacillati</taxon>
        <taxon>Bacillota</taxon>
        <taxon>Bacilli</taxon>
        <taxon>Bacillales</taxon>
        <taxon>Staphylococcaceae</taxon>
        <taxon>Nosocomiicoccus</taxon>
    </lineage>
</organism>
<evidence type="ECO:0000313" key="1">
    <source>
        <dbReference type="EMBL" id="MBB5175175.1"/>
    </source>
</evidence>
<dbReference type="Pfam" id="PF06338">
    <property type="entry name" value="ComK"/>
    <property type="match status" value="1"/>
</dbReference>
<dbReference type="Proteomes" id="UP000579136">
    <property type="component" value="Unassembled WGS sequence"/>
</dbReference>
<protein>
    <submittedName>
        <fullName evidence="1">Competence protein ComK</fullName>
    </submittedName>
</protein>
<dbReference type="EMBL" id="JACHHF010000001">
    <property type="protein sequence ID" value="MBB5175175.1"/>
    <property type="molecule type" value="Genomic_DNA"/>
</dbReference>
<accession>A0A9Q2CXC4</accession>